<dbReference type="GO" id="GO:0016020">
    <property type="term" value="C:membrane"/>
    <property type="evidence" value="ECO:0007669"/>
    <property type="project" value="TreeGrafter"/>
</dbReference>
<keyword evidence="2" id="KW-0812">Transmembrane</keyword>
<evidence type="ECO:0000256" key="2">
    <source>
        <dbReference type="SAM" id="Phobius"/>
    </source>
</evidence>
<evidence type="ECO:0000256" key="1">
    <source>
        <dbReference type="SAM" id="MobiDB-lite"/>
    </source>
</evidence>
<dbReference type="Pfam" id="PF07898">
    <property type="entry name" value="DUF1676"/>
    <property type="match status" value="1"/>
</dbReference>
<dbReference type="Proteomes" id="UP001153636">
    <property type="component" value="Chromosome 5"/>
</dbReference>
<feature type="signal peptide" evidence="3">
    <location>
        <begin position="1"/>
        <end position="18"/>
    </location>
</feature>
<feature type="chain" id="PRO_5040125968" description="Osiris 16" evidence="3">
    <location>
        <begin position="19"/>
        <end position="240"/>
    </location>
</feature>
<dbReference type="PANTHER" id="PTHR21879:SF9">
    <property type="entry name" value="OSIRIS 16"/>
    <property type="match status" value="1"/>
</dbReference>
<evidence type="ECO:0000313" key="4">
    <source>
        <dbReference type="EMBL" id="CAH1111160.1"/>
    </source>
</evidence>
<reference evidence="4" key="1">
    <citation type="submission" date="2022-01" db="EMBL/GenBank/DDBJ databases">
        <authorList>
            <person name="King R."/>
        </authorList>
    </citation>
    <scope>NUCLEOTIDE SEQUENCE</scope>
</reference>
<evidence type="ECO:0000313" key="5">
    <source>
        <dbReference type="Proteomes" id="UP001153636"/>
    </source>
</evidence>
<dbReference type="InterPro" id="IPR012464">
    <property type="entry name" value="DUF1676"/>
</dbReference>
<sequence length="240" mass="25664">MWFSRYTLCLTLLTIAFAAENQKSDFNKSFGKNCDNSYTATCLKLDIVGWVDGLSEKQNIDVIPGVSIVRENVSARANIADMVADLGREFPNDPNARLDGFLMQKVKGFLNSHSVKLNLAAEDENVVTGRKKKKSGGMGGILAAAAMLKSTYFALALGALAALAGKALMTGLISLVLSAILGLKSLTGGEEKTTYEVVSKPVYTHSSSHSSGHEDYHHGGHGRSYDLPLPVGLQPGYKPA</sequence>
<organism evidence="4 5">
    <name type="scientific">Psylliodes chrysocephalus</name>
    <dbReference type="NCBI Taxonomy" id="3402493"/>
    <lineage>
        <taxon>Eukaryota</taxon>
        <taxon>Metazoa</taxon>
        <taxon>Ecdysozoa</taxon>
        <taxon>Arthropoda</taxon>
        <taxon>Hexapoda</taxon>
        <taxon>Insecta</taxon>
        <taxon>Pterygota</taxon>
        <taxon>Neoptera</taxon>
        <taxon>Endopterygota</taxon>
        <taxon>Coleoptera</taxon>
        <taxon>Polyphaga</taxon>
        <taxon>Cucujiformia</taxon>
        <taxon>Chrysomeloidea</taxon>
        <taxon>Chrysomelidae</taxon>
        <taxon>Galerucinae</taxon>
        <taxon>Alticini</taxon>
        <taxon>Psylliodes</taxon>
    </lineage>
</organism>
<name>A0A9P0D4F7_9CUCU</name>
<feature type="transmembrane region" description="Helical" evidence="2">
    <location>
        <begin position="152"/>
        <end position="183"/>
    </location>
</feature>
<accession>A0A9P0D4F7</accession>
<keyword evidence="2" id="KW-0472">Membrane</keyword>
<dbReference type="AlphaFoldDB" id="A0A9P0D4F7"/>
<evidence type="ECO:0008006" key="6">
    <source>
        <dbReference type="Google" id="ProtNLM"/>
    </source>
</evidence>
<feature type="region of interest" description="Disordered" evidence="1">
    <location>
        <begin position="204"/>
        <end position="231"/>
    </location>
</feature>
<dbReference type="EMBL" id="OV651817">
    <property type="protein sequence ID" value="CAH1111160.1"/>
    <property type="molecule type" value="Genomic_DNA"/>
</dbReference>
<evidence type="ECO:0000256" key="3">
    <source>
        <dbReference type="SAM" id="SignalP"/>
    </source>
</evidence>
<protein>
    <recommendedName>
        <fullName evidence="6">Osiris 16</fullName>
    </recommendedName>
</protein>
<keyword evidence="2" id="KW-1133">Transmembrane helix</keyword>
<keyword evidence="5" id="KW-1185">Reference proteome</keyword>
<keyword evidence="3" id="KW-0732">Signal</keyword>
<gene>
    <name evidence="4" type="ORF">PSYICH_LOCUS11106</name>
</gene>
<dbReference type="PANTHER" id="PTHR21879">
    <property type="entry name" value="FI03362P-RELATED-RELATED"/>
    <property type="match status" value="1"/>
</dbReference>
<dbReference type="OrthoDB" id="6627399at2759"/>
<proteinExistence type="predicted"/>